<keyword evidence="2" id="KW-1185">Reference proteome</keyword>
<dbReference type="InterPro" id="IPR052767">
    <property type="entry name" value="Bact_com_dev_regulator"/>
</dbReference>
<accession>A0A1E3L447</accession>
<reference evidence="1 2" key="1">
    <citation type="submission" date="2016-08" db="EMBL/GenBank/DDBJ databases">
        <title>Genome sequencing of Paenibacillus sp. TI45-13ar, isolated from Korean traditional nuruk.</title>
        <authorList>
            <person name="Kim S.-J."/>
        </authorList>
    </citation>
    <scope>NUCLEOTIDE SEQUENCE [LARGE SCALE GENOMIC DNA]</scope>
    <source>
        <strain evidence="1 2">TI45-13ar</strain>
    </source>
</reference>
<sequence>MEHHDRNVESTTGGAPLELNTQGLFIREDIMAKTKQLAALISESEEVDHFKRAEKMIQTHPRIEELIRTIKKKQKEVVAFESMKNEKMIARIEGELTALQQELDDIPLVSDYQESQVEINDMLQMVISVIHDTVSEKINVESGKDSPPSSCND</sequence>
<dbReference type="STRING" id="1886670.PTI45_01887"/>
<dbReference type="PATRIC" id="fig|1886670.3.peg.1920"/>
<evidence type="ECO:0000313" key="1">
    <source>
        <dbReference type="EMBL" id="ODP28592.1"/>
    </source>
</evidence>
<comment type="caution">
    <text evidence="1">The sequence shown here is derived from an EMBL/GenBank/DDBJ whole genome shotgun (WGS) entry which is preliminary data.</text>
</comment>
<protein>
    <submittedName>
        <fullName evidence="1">Uncharacterized protein</fullName>
    </submittedName>
</protein>
<dbReference type="PANTHER" id="PTHR38448">
    <property type="entry name" value="REGULATORY PROTEIN YLBF-RELATED"/>
    <property type="match status" value="1"/>
</dbReference>
<dbReference type="PANTHER" id="PTHR38448:SF1">
    <property type="entry name" value="YLBF FAMILY REGULATOR"/>
    <property type="match status" value="1"/>
</dbReference>
<dbReference type="RefSeq" id="WP_069327315.1">
    <property type="nucleotide sequence ID" value="NZ_MDER01000035.1"/>
</dbReference>
<dbReference type="Pfam" id="PF06133">
    <property type="entry name" value="Com_YlbF"/>
    <property type="match status" value="1"/>
</dbReference>
<proteinExistence type="predicted"/>
<organism evidence="1 2">
    <name type="scientific">Paenibacillus nuruki</name>
    <dbReference type="NCBI Taxonomy" id="1886670"/>
    <lineage>
        <taxon>Bacteria</taxon>
        <taxon>Bacillati</taxon>
        <taxon>Bacillota</taxon>
        <taxon>Bacilli</taxon>
        <taxon>Bacillales</taxon>
        <taxon>Paenibacillaceae</taxon>
        <taxon>Paenibacillus</taxon>
    </lineage>
</organism>
<gene>
    <name evidence="1" type="ORF">PTI45_01887</name>
</gene>
<dbReference type="InterPro" id="IPR010368">
    <property type="entry name" value="Com_YlbF"/>
</dbReference>
<dbReference type="InterPro" id="IPR023378">
    <property type="entry name" value="YheA/YmcA-like_dom_sf"/>
</dbReference>
<dbReference type="Proteomes" id="UP000094578">
    <property type="component" value="Unassembled WGS sequence"/>
</dbReference>
<dbReference type="AlphaFoldDB" id="A0A1E3L447"/>
<name>A0A1E3L447_9BACL</name>
<dbReference type="SUPFAM" id="SSF158622">
    <property type="entry name" value="YheA/YmcA-like"/>
    <property type="match status" value="1"/>
</dbReference>
<dbReference type="EMBL" id="MDER01000035">
    <property type="protein sequence ID" value="ODP28592.1"/>
    <property type="molecule type" value="Genomic_DNA"/>
</dbReference>
<evidence type="ECO:0000313" key="2">
    <source>
        <dbReference type="Proteomes" id="UP000094578"/>
    </source>
</evidence>
<dbReference type="Gene3D" id="1.20.1500.10">
    <property type="entry name" value="YheA/YmcA-like"/>
    <property type="match status" value="1"/>
</dbReference>